<organism evidence="1 2">
    <name type="scientific">Lonsdalea populi</name>
    <dbReference type="NCBI Taxonomy" id="1172565"/>
    <lineage>
        <taxon>Bacteria</taxon>
        <taxon>Pseudomonadati</taxon>
        <taxon>Pseudomonadota</taxon>
        <taxon>Gammaproteobacteria</taxon>
        <taxon>Enterobacterales</taxon>
        <taxon>Pectobacteriaceae</taxon>
        <taxon>Lonsdalea</taxon>
    </lineage>
</organism>
<keyword evidence="2" id="KW-1185">Reference proteome</keyword>
<proteinExistence type="predicted"/>
<gene>
    <name evidence="1" type="ORF">AU492_15235</name>
</gene>
<comment type="caution">
    <text evidence="1">The sequence shown here is derived from an EMBL/GenBank/DDBJ whole genome shotgun (WGS) entry which is preliminary data.</text>
</comment>
<reference evidence="1 2" key="1">
    <citation type="submission" date="2016-02" db="EMBL/GenBank/DDBJ databases">
        <title>Species-wide whole genome sequencing reveals diversity, host range in Lonsdalea quercina.</title>
        <authorList>
            <person name="Li Y."/>
        </authorList>
    </citation>
    <scope>NUCLEOTIDE SEQUENCE [LARGE SCALE GENOMIC DNA]</scope>
    <source>
        <strain evidence="1 2">CFCC 12721</strain>
    </source>
</reference>
<evidence type="ECO:0000313" key="1">
    <source>
        <dbReference type="EMBL" id="RAT31422.1"/>
    </source>
</evidence>
<sequence length="60" mass="6833">MVLNLKIPSILKIKKDSIHKVIITRKKINVIAPYKCKKIILALIKGKTTDKGKKTFVVFL</sequence>
<dbReference type="Proteomes" id="UP000250186">
    <property type="component" value="Unassembled WGS sequence"/>
</dbReference>
<protein>
    <submittedName>
        <fullName evidence="1">Uncharacterized protein</fullName>
    </submittedName>
</protein>
<accession>A0ABX9EKV2</accession>
<name>A0ABX9EKV2_9GAMM</name>
<dbReference type="EMBL" id="LUSW01000044">
    <property type="protein sequence ID" value="RAT31422.1"/>
    <property type="molecule type" value="Genomic_DNA"/>
</dbReference>
<evidence type="ECO:0000313" key="2">
    <source>
        <dbReference type="Proteomes" id="UP000250186"/>
    </source>
</evidence>